<evidence type="ECO:0000313" key="2">
    <source>
        <dbReference type="EMBL" id="GAA3714088.1"/>
    </source>
</evidence>
<dbReference type="Pfam" id="PF00583">
    <property type="entry name" value="Acetyltransf_1"/>
    <property type="match status" value="1"/>
</dbReference>
<dbReference type="SUPFAM" id="SSF55729">
    <property type="entry name" value="Acyl-CoA N-acyltransferases (Nat)"/>
    <property type="match status" value="1"/>
</dbReference>
<evidence type="ECO:0000259" key="1">
    <source>
        <dbReference type="PROSITE" id="PS51186"/>
    </source>
</evidence>
<dbReference type="EMBL" id="BAAAYX010000019">
    <property type="protein sequence ID" value="GAA3714088.1"/>
    <property type="molecule type" value="Genomic_DNA"/>
</dbReference>
<dbReference type="PROSITE" id="PS51186">
    <property type="entry name" value="GNAT"/>
    <property type="match status" value="1"/>
</dbReference>
<protein>
    <recommendedName>
        <fullName evidence="1">N-acetyltransferase domain-containing protein</fullName>
    </recommendedName>
</protein>
<comment type="caution">
    <text evidence="2">The sequence shown here is derived from an EMBL/GenBank/DDBJ whole genome shotgun (WGS) entry which is preliminary data.</text>
</comment>
<organism evidence="2 3">
    <name type="scientific">Microlunatus aurantiacus</name>
    <dbReference type="NCBI Taxonomy" id="446786"/>
    <lineage>
        <taxon>Bacteria</taxon>
        <taxon>Bacillati</taxon>
        <taxon>Actinomycetota</taxon>
        <taxon>Actinomycetes</taxon>
        <taxon>Propionibacteriales</taxon>
        <taxon>Propionibacteriaceae</taxon>
        <taxon>Microlunatus</taxon>
    </lineage>
</organism>
<dbReference type="Gene3D" id="3.40.630.30">
    <property type="match status" value="1"/>
</dbReference>
<feature type="domain" description="N-acetyltransferase" evidence="1">
    <location>
        <begin position="15"/>
        <end position="216"/>
    </location>
</feature>
<accession>A0ABP7E4A4</accession>
<keyword evidence="3" id="KW-1185">Reference proteome</keyword>
<dbReference type="InterPro" id="IPR016181">
    <property type="entry name" value="Acyl_CoA_acyltransferase"/>
</dbReference>
<sequence length="219" mass="23938">MVVTGKPDSWIEDSITVRRMGLADLAWVVAQHRSHFPDNVIGRLGLGLLTRYYRTFLDSTFAVATVTEVSGVRAGFLVGVLDTAAHRRLMWQFHGFSLGLATLRAFLRHPVLGVGIVRRRLSLRLHPPAPMPAERVAVLSHVAVDPDSQGRGLGVMMIDQFLAAAAAAGADRVCVATADHAPRAASIYLRRGFVLSSRSRTFDGRYIRLYDRPTAAPAP</sequence>
<dbReference type="InterPro" id="IPR000182">
    <property type="entry name" value="GNAT_dom"/>
</dbReference>
<gene>
    <name evidence="2" type="ORF">GCM10022204_36480</name>
</gene>
<dbReference type="Proteomes" id="UP001500051">
    <property type="component" value="Unassembled WGS sequence"/>
</dbReference>
<reference evidence="3" key="1">
    <citation type="journal article" date="2019" name="Int. J. Syst. Evol. Microbiol.">
        <title>The Global Catalogue of Microorganisms (GCM) 10K type strain sequencing project: providing services to taxonomists for standard genome sequencing and annotation.</title>
        <authorList>
            <consortium name="The Broad Institute Genomics Platform"/>
            <consortium name="The Broad Institute Genome Sequencing Center for Infectious Disease"/>
            <person name="Wu L."/>
            <person name="Ma J."/>
        </authorList>
    </citation>
    <scope>NUCLEOTIDE SEQUENCE [LARGE SCALE GENOMIC DNA]</scope>
    <source>
        <strain evidence="3">JCM 16548</strain>
    </source>
</reference>
<name>A0ABP7E4A4_9ACTN</name>
<evidence type="ECO:0000313" key="3">
    <source>
        <dbReference type="Proteomes" id="UP001500051"/>
    </source>
</evidence>
<proteinExistence type="predicted"/>